<evidence type="ECO:0000313" key="6">
    <source>
        <dbReference type="Proteomes" id="UP001295444"/>
    </source>
</evidence>
<dbReference type="SUPFAM" id="SSF48403">
    <property type="entry name" value="Ankyrin repeat"/>
    <property type="match status" value="1"/>
</dbReference>
<feature type="region of interest" description="Disordered" evidence="4">
    <location>
        <begin position="82"/>
        <end position="111"/>
    </location>
</feature>
<evidence type="ECO:0000256" key="3">
    <source>
        <dbReference type="PROSITE-ProRule" id="PRU00023"/>
    </source>
</evidence>
<feature type="compositionally biased region" description="Acidic residues" evidence="4">
    <location>
        <begin position="86"/>
        <end position="97"/>
    </location>
</feature>
<proteinExistence type="predicted"/>
<dbReference type="AlphaFoldDB" id="A0AAD1W217"/>
<sequence>MVLLSGARNVGGESRGGKGKGDLHPIEEGGTESNLGNGATELGADGEFITPENELDTLGGTANPLPQLLAVVPSLEERIKRRRNEDEEYEEYDDFSDLPDTRSIASDDSFYPPEPETCGRWMCSDEVEDGEDDSSLGLDDDSFQSWESTESPETLTLFKACSTNNAIVVRALMRQGLNEEEVQETDQNHRTGLLVACYQGYVDIVIALSQCPHVDVNWQDNDGNTALITATQAGHITITNYLLNYYPGLDLEKRNIHGFTALMKASIQGRTECVRALMLAGADINAVDPNREYTSMQWARFTGRFETVYLMQKLLDKPSPEQFCDLFKMEWPKMKELLAKAAEPKSCAQKISDCIKSTFSFNYFNEPMEDGVLDHMVRITTSMNSPFVAIACQTVCPGSPPCVGKRRYSVQEITERQRAQEIKASDQNRKESYEKLFKASRISVIPPKKERRASLQISVSQKTNSLGNRRTSLLPLNLLRRSSVRPGYIIPKVRISKAPAPTYYPEKLHRRHSTDSNTLQIPKWRYKELKEQRKKAEEEERCKAEEAEKQRQLQRSRIKKRTFT</sequence>
<accession>A0AAD1W217</accession>
<feature type="compositionally biased region" description="Basic and acidic residues" evidence="4">
    <location>
        <begin position="15"/>
        <end position="27"/>
    </location>
</feature>
<feature type="repeat" description="ANK" evidence="3">
    <location>
        <begin position="257"/>
        <end position="289"/>
    </location>
</feature>
<dbReference type="Proteomes" id="UP001295444">
    <property type="component" value="Chromosome 04"/>
</dbReference>
<name>A0AAD1W217_PELCU</name>
<feature type="region of interest" description="Disordered" evidence="4">
    <location>
        <begin position="1"/>
        <end position="64"/>
    </location>
</feature>
<keyword evidence="6" id="KW-1185">Reference proteome</keyword>
<gene>
    <name evidence="5" type="ORF">PECUL_23A044871</name>
</gene>
<dbReference type="InterPro" id="IPR002110">
    <property type="entry name" value="Ankyrin_rpt"/>
</dbReference>
<evidence type="ECO:0000313" key="5">
    <source>
        <dbReference type="EMBL" id="CAH2283591.1"/>
    </source>
</evidence>
<feature type="compositionally biased region" description="Acidic residues" evidence="4">
    <location>
        <begin position="125"/>
        <end position="142"/>
    </location>
</feature>
<organism evidence="5 6">
    <name type="scientific">Pelobates cultripes</name>
    <name type="common">Western spadefoot toad</name>
    <dbReference type="NCBI Taxonomy" id="61616"/>
    <lineage>
        <taxon>Eukaryota</taxon>
        <taxon>Metazoa</taxon>
        <taxon>Chordata</taxon>
        <taxon>Craniata</taxon>
        <taxon>Vertebrata</taxon>
        <taxon>Euteleostomi</taxon>
        <taxon>Amphibia</taxon>
        <taxon>Batrachia</taxon>
        <taxon>Anura</taxon>
        <taxon>Pelobatoidea</taxon>
        <taxon>Pelobatidae</taxon>
        <taxon>Pelobates</taxon>
    </lineage>
</organism>
<dbReference type="PANTHER" id="PTHR24173">
    <property type="entry name" value="ANKYRIN REPEAT CONTAINING"/>
    <property type="match status" value="1"/>
</dbReference>
<dbReference type="SMART" id="SM00248">
    <property type="entry name" value="ANK"/>
    <property type="match status" value="3"/>
</dbReference>
<keyword evidence="1" id="KW-0677">Repeat</keyword>
<dbReference type="PANTHER" id="PTHR24173:SF1">
    <property type="entry name" value="ANKYRIN REPEAT DOMAIN-CONTAINING PROTEIN 33B"/>
    <property type="match status" value="1"/>
</dbReference>
<evidence type="ECO:0000256" key="4">
    <source>
        <dbReference type="SAM" id="MobiDB-lite"/>
    </source>
</evidence>
<dbReference type="Gene3D" id="1.25.40.20">
    <property type="entry name" value="Ankyrin repeat-containing domain"/>
    <property type="match status" value="1"/>
</dbReference>
<reference evidence="5" key="1">
    <citation type="submission" date="2022-03" db="EMBL/GenBank/DDBJ databases">
        <authorList>
            <person name="Alioto T."/>
            <person name="Alioto T."/>
            <person name="Gomez Garrido J."/>
        </authorList>
    </citation>
    <scope>NUCLEOTIDE SEQUENCE</scope>
</reference>
<protein>
    <submittedName>
        <fullName evidence="5">Ankyrin repeat domain-containing 33B</fullName>
    </submittedName>
</protein>
<evidence type="ECO:0000256" key="2">
    <source>
        <dbReference type="ARBA" id="ARBA00023043"/>
    </source>
</evidence>
<feature type="compositionally biased region" description="Basic and acidic residues" evidence="4">
    <location>
        <begin position="530"/>
        <end position="551"/>
    </location>
</feature>
<evidence type="ECO:0000256" key="1">
    <source>
        <dbReference type="ARBA" id="ARBA00022737"/>
    </source>
</evidence>
<keyword evidence="2 3" id="KW-0040">ANK repeat</keyword>
<dbReference type="EMBL" id="OW240915">
    <property type="protein sequence ID" value="CAH2283591.1"/>
    <property type="molecule type" value="Genomic_DNA"/>
</dbReference>
<feature type="compositionally biased region" description="Basic residues" evidence="4">
    <location>
        <begin position="552"/>
        <end position="564"/>
    </location>
</feature>
<feature type="region of interest" description="Disordered" evidence="4">
    <location>
        <begin position="530"/>
        <end position="564"/>
    </location>
</feature>
<dbReference type="InterPro" id="IPR036770">
    <property type="entry name" value="Ankyrin_rpt-contain_sf"/>
</dbReference>
<dbReference type="Pfam" id="PF12796">
    <property type="entry name" value="Ank_2"/>
    <property type="match status" value="1"/>
</dbReference>
<dbReference type="PROSITE" id="PS50088">
    <property type="entry name" value="ANK_REPEAT"/>
    <property type="match status" value="1"/>
</dbReference>
<dbReference type="PROSITE" id="PS50297">
    <property type="entry name" value="ANK_REP_REGION"/>
    <property type="match status" value="1"/>
</dbReference>
<feature type="region of interest" description="Disordered" evidence="4">
    <location>
        <begin position="125"/>
        <end position="146"/>
    </location>
</feature>